<dbReference type="Pfam" id="PF05913">
    <property type="entry name" value="MupG_C"/>
    <property type="match status" value="1"/>
</dbReference>
<dbReference type="SUPFAM" id="SSF50891">
    <property type="entry name" value="Cyclophilin-like"/>
    <property type="match status" value="1"/>
</dbReference>
<dbReference type="InterPro" id="IPR029000">
    <property type="entry name" value="Cyclophilin-like_dom_sf"/>
</dbReference>
<dbReference type="Gene3D" id="3.20.20.70">
    <property type="entry name" value="Aldolase class I"/>
    <property type="match status" value="1"/>
</dbReference>
<dbReference type="InterPro" id="IPR043894">
    <property type="entry name" value="MupG_C"/>
</dbReference>
<feature type="domain" description="6-phospho-N-acetylmuramidase N-terminal" evidence="2">
    <location>
        <begin position="2"/>
        <end position="228"/>
    </location>
</feature>
<sequence>MLGISVYFSTLDNDYLDQAIAHGVTVIFTSLHIPEEELVDLDHSVKKLLAYQSNNKLKIVTDVSPVTFQKLGLKPNDFKRLKKMGFTALRLDFGFDNLMLVKSLLDDFEIFLNASVISKQYLEDCVAQGIDPSRLNVCHNFYPKKETGLSDDYYCEINEKFKAYGLPIYTFVPGDRLKRFPLYEGLPTLESQRGKNTYIAGLELYKRFGIKDIIVGDTMALDSSIRYLNDFFETHIMTLPVSMLEPTEDEKKMIPVRKDLSAKVIRLESDRIKELPIKTTQSRQKGTITQENTLSGRYSGEIQIAKEDLPFSATSNTIGFVHPAYSEALNYVDSETIIKFVPFSDILL</sequence>
<organism evidence="3 4">
    <name type="scientific">Bavariicoccus seileri</name>
    <dbReference type="NCBI Taxonomy" id="549685"/>
    <lineage>
        <taxon>Bacteria</taxon>
        <taxon>Bacillati</taxon>
        <taxon>Bacillota</taxon>
        <taxon>Bacilli</taxon>
        <taxon>Lactobacillales</taxon>
        <taxon>Enterococcaceae</taxon>
        <taxon>Bavariicoccus</taxon>
    </lineage>
</organism>
<dbReference type="InterPro" id="IPR013785">
    <property type="entry name" value="Aldolase_TIM"/>
</dbReference>
<evidence type="ECO:0000313" key="3">
    <source>
        <dbReference type="EMBL" id="HCS93401.1"/>
    </source>
</evidence>
<dbReference type="Proteomes" id="UP000262195">
    <property type="component" value="Unassembled WGS sequence"/>
</dbReference>
<dbReference type="PANTHER" id="PTHR38435">
    <property type="match status" value="1"/>
</dbReference>
<dbReference type="AlphaFoldDB" id="A0A3D4S633"/>
<feature type="domain" description="6-phospho-N-acetylmuramidase C-terminal" evidence="1">
    <location>
        <begin position="239"/>
        <end position="340"/>
    </location>
</feature>
<evidence type="ECO:0000259" key="1">
    <source>
        <dbReference type="Pfam" id="PF05913"/>
    </source>
</evidence>
<protein>
    <submittedName>
        <fullName evidence="3">DUF871 domain-containing protein</fullName>
    </submittedName>
</protein>
<comment type="caution">
    <text evidence="3">The sequence shown here is derived from an EMBL/GenBank/DDBJ whole genome shotgun (WGS) entry which is preliminary data.</text>
</comment>
<dbReference type="InterPro" id="IPR017853">
    <property type="entry name" value="GH"/>
</dbReference>
<evidence type="ECO:0000313" key="4">
    <source>
        <dbReference type="Proteomes" id="UP000262195"/>
    </source>
</evidence>
<dbReference type="PANTHER" id="PTHR38435:SF2">
    <property type="entry name" value="DUF871 DOMAIN-CONTAINING PROTEIN"/>
    <property type="match status" value="1"/>
</dbReference>
<proteinExistence type="predicted"/>
<dbReference type="EMBL" id="DQHO01000013">
    <property type="protein sequence ID" value="HCS93401.1"/>
    <property type="molecule type" value="Genomic_DNA"/>
</dbReference>
<reference evidence="3 4" key="1">
    <citation type="journal article" date="2018" name="Nat. Biotechnol.">
        <title>A standardized bacterial taxonomy based on genome phylogeny substantially revises the tree of life.</title>
        <authorList>
            <person name="Parks D.H."/>
            <person name="Chuvochina M."/>
            <person name="Waite D.W."/>
            <person name="Rinke C."/>
            <person name="Skarshewski A."/>
            <person name="Chaumeil P.A."/>
            <person name="Hugenholtz P."/>
        </authorList>
    </citation>
    <scope>NUCLEOTIDE SEQUENCE [LARGE SCALE GENOMIC DNA]</scope>
    <source>
        <strain evidence="3">UBA11306</strain>
    </source>
</reference>
<name>A0A3D4S633_9ENTE</name>
<gene>
    <name evidence="3" type="ORF">DIW15_01670</name>
</gene>
<dbReference type="SUPFAM" id="SSF51445">
    <property type="entry name" value="(Trans)glycosidases"/>
    <property type="match status" value="1"/>
</dbReference>
<dbReference type="InterPro" id="IPR043797">
    <property type="entry name" value="MupG_N"/>
</dbReference>
<dbReference type="STRING" id="1121105.GCA_000421665_00037"/>
<dbReference type="Gene3D" id="2.40.100.10">
    <property type="entry name" value="Cyclophilin-like"/>
    <property type="match status" value="1"/>
</dbReference>
<dbReference type="Pfam" id="PF19200">
    <property type="entry name" value="MupG_N"/>
    <property type="match status" value="1"/>
</dbReference>
<accession>A0A3D4S633</accession>
<evidence type="ECO:0000259" key="2">
    <source>
        <dbReference type="Pfam" id="PF19200"/>
    </source>
</evidence>
<dbReference type="InterPro" id="IPR008589">
    <property type="entry name" value="MupG"/>
</dbReference>